<evidence type="ECO:0000313" key="3">
    <source>
        <dbReference type="Proteomes" id="UP000254337"/>
    </source>
</evidence>
<reference evidence="2 3" key="1">
    <citation type="submission" date="2018-05" db="EMBL/GenBank/DDBJ databases">
        <title>Complete genome sequence of Megasphaera sp. AJH120T, isolated from the ceca of a chicken.</title>
        <authorList>
            <person name="Maki J."/>
            <person name="Looft T."/>
        </authorList>
    </citation>
    <scope>NUCLEOTIDE SEQUENCE [LARGE SCALE GENOMIC DNA]</scope>
    <source>
        <strain evidence="2 3">AJH120</strain>
    </source>
</reference>
<dbReference type="Proteomes" id="UP000254337">
    <property type="component" value="Chromosome"/>
</dbReference>
<feature type="domain" description="Macro" evidence="1">
    <location>
        <begin position="1"/>
        <end position="167"/>
    </location>
</feature>
<gene>
    <name evidence="2" type="ORF">DKB62_04940</name>
</gene>
<dbReference type="OrthoDB" id="6194521at2"/>
<name>A0A346AYL8_9FIRM</name>
<organism evidence="2 3">
    <name type="scientific">Megasphaera stantonii</name>
    <dbReference type="NCBI Taxonomy" id="2144175"/>
    <lineage>
        <taxon>Bacteria</taxon>
        <taxon>Bacillati</taxon>
        <taxon>Bacillota</taxon>
        <taxon>Negativicutes</taxon>
        <taxon>Veillonellales</taxon>
        <taxon>Veillonellaceae</taxon>
        <taxon>Megasphaera</taxon>
    </lineage>
</organism>
<evidence type="ECO:0000259" key="1">
    <source>
        <dbReference type="PROSITE" id="PS51154"/>
    </source>
</evidence>
<dbReference type="PANTHER" id="PTHR11106">
    <property type="entry name" value="GANGLIOSIDE INDUCED DIFFERENTIATION ASSOCIATED PROTEIN 2-RELATED"/>
    <property type="match status" value="1"/>
</dbReference>
<evidence type="ECO:0000313" key="2">
    <source>
        <dbReference type="EMBL" id="AXL20961.1"/>
    </source>
</evidence>
<protein>
    <submittedName>
        <fullName evidence="2">Appr-1-p processing protein</fullName>
    </submittedName>
</protein>
<dbReference type="AlphaFoldDB" id="A0A346AYL8"/>
<dbReference type="PANTHER" id="PTHR11106:SF27">
    <property type="entry name" value="MACRO DOMAIN-CONTAINING PROTEIN"/>
    <property type="match status" value="1"/>
</dbReference>
<dbReference type="PROSITE" id="PS51154">
    <property type="entry name" value="MACRO"/>
    <property type="match status" value="1"/>
</dbReference>
<proteinExistence type="predicted"/>
<dbReference type="Pfam" id="PF01661">
    <property type="entry name" value="Macro"/>
    <property type="match status" value="1"/>
</dbReference>
<keyword evidence="3" id="KW-1185">Reference proteome</keyword>
<dbReference type="InterPro" id="IPR002589">
    <property type="entry name" value="Macro_dom"/>
</dbReference>
<sequence length="262" mass="28931">MQFRVLVGDITKWPADAIVNSASSSLLGLSGAVDRAVHKAGGISLTAACRSLKGCRTGDAKITFGYKLPAKYVIHAVGPIWVGGKRGEEEELLSCYRKSLSLAEDKGVRYLAFTSVSTEDKRYPRQRAAAAVVPLLMEEGGKMERIDLVCADAEMQAVYTRAAVLFWLRHLNDAHKDELADMIEEAMISLVMLQVETDKPDPIAFAEQVRAMKRVLRPFLDMSQPRGIVDIEKAADTVMQSYQEQPEIKSSSGLESLLQSYY</sequence>
<dbReference type="SMART" id="SM00506">
    <property type="entry name" value="A1pp"/>
    <property type="match status" value="1"/>
</dbReference>
<dbReference type="Gene3D" id="3.40.220.10">
    <property type="entry name" value="Leucine Aminopeptidase, subunit E, domain 1"/>
    <property type="match status" value="1"/>
</dbReference>
<dbReference type="KEGG" id="meg:DKB62_04940"/>
<dbReference type="SUPFAM" id="SSF52949">
    <property type="entry name" value="Macro domain-like"/>
    <property type="match status" value="1"/>
</dbReference>
<dbReference type="RefSeq" id="WP_107196485.1">
    <property type="nucleotide sequence ID" value="NZ_CP029462.1"/>
</dbReference>
<dbReference type="EMBL" id="CP029462">
    <property type="protein sequence ID" value="AXL20961.1"/>
    <property type="molecule type" value="Genomic_DNA"/>
</dbReference>
<accession>A0A346AYL8</accession>
<dbReference type="InterPro" id="IPR043472">
    <property type="entry name" value="Macro_dom-like"/>
</dbReference>